<evidence type="ECO:0000313" key="2">
    <source>
        <dbReference type="EMBL" id="DAF45638.1"/>
    </source>
</evidence>
<accession>A0A8S5S3Y1</accession>
<feature type="region of interest" description="Disordered" evidence="1">
    <location>
        <begin position="282"/>
        <end position="324"/>
    </location>
</feature>
<reference evidence="2" key="1">
    <citation type="journal article" date="2021" name="Proc. Natl. Acad. Sci. U.S.A.">
        <title>A Catalog of Tens of Thousands of Viruses from Human Metagenomes Reveals Hidden Associations with Chronic Diseases.</title>
        <authorList>
            <person name="Tisza M.J."/>
            <person name="Buck C.B."/>
        </authorList>
    </citation>
    <scope>NUCLEOTIDE SEQUENCE</scope>
    <source>
        <strain evidence="2">CtL6D46</strain>
    </source>
</reference>
<dbReference type="EMBL" id="BK032516">
    <property type="protein sequence ID" value="DAF45638.1"/>
    <property type="molecule type" value="Genomic_DNA"/>
</dbReference>
<proteinExistence type="predicted"/>
<name>A0A8S5S3Y1_9VIRU</name>
<sequence>MPVYSYRYRRRYGRRYSRYRRYGAYSRYRRRRSGTSSTASSRGRIRVRVPVQQIVTLTIPANSTDSNVLTSTPYYHGPSQAPLLVCGATASPLYRAYAALYDQVKCDGVVTSVSVVTPIGAASGAAAQALQVVLAYDRTGTYAEASNGGQQLSVSKLFNFSSSVSRSAINNSVAKMARSCWASDIQERTQFHDAAVGVAGGEYYDYDWNSNAQKVGYFSPLTLVGLRSPALAPTAGISVTVLIEQSYYFTFRNPKFGGDPSATASLSTKTIDAPVAAQAAAATMDDDGGLDDEDAAVSAPVRSAPRRTPLSELWNDARSVPLPQ</sequence>
<feature type="compositionally biased region" description="Acidic residues" evidence="1">
    <location>
        <begin position="284"/>
        <end position="295"/>
    </location>
</feature>
<evidence type="ECO:0000256" key="1">
    <source>
        <dbReference type="SAM" id="MobiDB-lite"/>
    </source>
</evidence>
<organism evidence="2">
    <name type="scientific">virus sp. ctL6D46</name>
    <dbReference type="NCBI Taxonomy" id="2827989"/>
    <lineage>
        <taxon>Viruses</taxon>
    </lineage>
</organism>
<protein>
    <submittedName>
        <fullName evidence="2">Capsid protein</fullName>
    </submittedName>
</protein>